<evidence type="ECO:0000256" key="3">
    <source>
        <dbReference type="ARBA" id="ARBA00012762"/>
    </source>
</evidence>
<comment type="pathway">
    <text evidence="2">Cofactor biosynthesis; riboflavin biosynthesis; 5-amino-6-(D-ribitylamino)uracil from GTP: step 1/4.</text>
</comment>
<keyword evidence="8" id="KW-0862">Zinc</keyword>
<sequence>MTITLPTVPDAVPEPDEDEVEHLFSRGGAEIRVRVRQLPDAADGGHLLIFGELGDNPLVRLHSRCLYGDALGSDDCDCGPELARSMDLMQAEGGGVLVYLEQEGRGAGLLWKARGYRECERHDLDTFTGYDRLGLPPDARSYAPAAAELARLGLTRIRLLTNNPDKLAAVQQAGIAVEVLPLAVPLRTDRGRRYLEAKRTRRGHMIPGESAPWAPAP</sequence>
<evidence type="ECO:0000256" key="6">
    <source>
        <dbReference type="ARBA" id="ARBA00022741"/>
    </source>
</evidence>
<comment type="catalytic activity">
    <reaction evidence="10">
        <text>GTP + 4 H2O = 2,5-diamino-6-hydroxy-4-(5-phosphoribosylamino)-pyrimidine + formate + 2 phosphate + 3 H(+)</text>
        <dbReference type="Rhea" id="RHEA:23704"/>
        <dbReference type="ChEBI" id="CHEBI:15377"/>
        <dbReference type="ChEBI" id="CHEBI:15378"/>
        <dbReference type="ChEBI" id="CHEBI:15740"/>
        <dbReference type="ChEBI" id="CHEBI:37565"/>
        <dbReference type="ChEBI" id="CHEBI:43474"/>
        <dbReference type="ChEBI" id="CHEBI:58614"/>
        <dbReference type="EC" id="3.5.4.25"/>
    </reaction>
</comment>
<gene>
    <name evidence="12" type="ORF">ACFYTF_19985</name>
</gene>
<dbReference type="EC" id="3.5.4.25" evidence="3"/>
<accession>A0ABW6PSB0</accession>
<dbReference type="CDD" id="cd00641">
    <property type="entry name" value="GTP_cyclohydro2"/>
    <property type="match status" value="1"/>
</dbReference>
<organism evidence="12 13">
    <name type="scientific">Nocardia thailandica</name>
    <dbReference type="NCBI Taxonomy" id="257275"/>
    <lineage>
        <taxon>Bacteria</taxon>
        <taxon>Bacillati</taxon>
        <taxon>Actinomycetota</taxon>
        <taxon>Actinomycetes</taxon>
        <taxon>Mycobacteriales</taxon>
        <taxon>Nocardiaceae</taxon>
        <taxon>Nocardia</taxon>
    </lineage>
</organism>
<keyword evidence="4" id="KW-0686">Riboflavin biosynthesis</keyword>
<dbReference type="Pfam" id="PF00925">
    <property type="entry name" value="GTP_cyclohydro2"/>
    <property type="match status" value="1"/>
</dbReference>
<feature type="domain" description="GTP cyclohydrolase II" evidence="11">
    <location>
        <begin position="48"/>
        <end position="177"/>
    </location>
</feature>
<evidence type="ECO:0000256" key="1">
    <source>
        <dbReference type="ARBA" id="ARBA00001947"/>
    </source>
</evidence>
<evidence type="ECO:0000313" key="12">
    <source>
        <dbReference type="EMBL" id="MFF0545115.1"/>
    </source>
</evidence>
<keyword evidence="6" id="KW-0547">Nucleotide-binding</keyword>
<evidence type="ECO:0000256" key="9">
    <source>
        <dbReference type="ARBA" id="ARBA00023134"/>
    </source>
</evidence>
<dbReference type="GO" id="GO:0003935">
    <property type="term" value="F:GTP cyclohydrolase II activity"/>
    <property type="evidence" value="ECO:0007669"/>
    <property type="project" value="UniProtKB-EC"/>
</dbReference>
<evidence type="ECO:0000256" key="4">
    <source>
        <dbReference type="ARBA" id="ARBA00022619"/>
    </source>
</evidence>
<dbReference type="EMBL" id="JBIAMX010000012">
    <property type="protein sequence ID" value="MFF0545115.1"/>
    <property type="molecule type" value="Genomic_DNA"/>
</dbReference>
<dbReference type="SUPFAM" id="SSF142695">
    <property type="entry name" value="RibA-like"/>
    <property type="match status" value="1"/>
</dbReference>
<evidence type="ECO:0000256" key="5">
    <source>
        <dbReference type="ARBA" id="ARBA00022723"/>
    </source>
</evidence>
<keyword evidence="7 12" id="KW-0378">Hydrolase</keyword>
<reference evidence="12 13" key="1">
    <citation type="submission" date="2024-10" db="EMBL/GenBank/DDBJ databases">
        <title>The Natural Products Discovery Center: Release of the First 8490 Sequenced Strains for Exploring Actinobacteria Biosynthetic Diversity.</title>
        <authorList>
            <person name="Kalkreuter E."/>
            <person name="Kautsar S.A."/>
            <person name="Yang D."/>
            <person name="Bader C.D."/>
            <person name="Teijaro C.N."/>
            <person name="Fluegel L."/>
            <person name="Davis C.M."/>
            <person name="Simpson J.R."/>
            <person name="Lauterbach L."/>
            <person name="Steele A.D."/>
            <person name="Gui C."/>
            <person name="Meng S."/>
            <person name="Li G."/>
            <person name="Viehrig K."/>
            <person name="Ye F."/>
            <person name="Su P."/>
            <person name="Kiefer A.F."/>
            <person name="Nichols A."/>
            <person name="Cepeda A.J."/>
            <person name="Yan W."/>
            <person name="Fan B."/>
            <person name="Jiang Y."/>
            <person name="Adhikari A."/>
            <person name="Zheng C.-J."/>
            <person name="Schuster L."/>
            <person name="Cowan T.M."/>
            <person name="Smanski M.J."/>
            <person name="Chevrette M.G."/>
            <person name="De Carvalho L.P.S."/>
            <person name="Shen B."/>
        </authorList>
    </citation>
    <scope>NUCLEOTIDE SEQUENCE [LARGE SCALE GENOMIC DNA]</scope>
    <source>
        <strain evidence="12 13">NPDC004045</strain>
    </source>
</reference>
<comment type="cofactor">
    <cofactor evidence="1">
        <name>Zn(2+)</name>
        <dbReference type="ChEBI" id="CHEBI:29105"/>
    </cofactor>
</comment>
<evidence type="ECO:0000256" key="2">
    <source>
        <dbReference type="ARBA" id="ARBA00004853"/>
    </source>
</evidence>
<dbReference type="InterPro" id="IPR036144">
    <property type="entry name" value="RibA-like_sf"/>
</dbReference>
<evidence type="ECO:0000259" key="11">
    <source>
        <dbReference type="Pfam" id="PF00925"/>
    </source>
</evidence>
<dbReference type="RefSeq" id="WP_387701608.1">
    <property type="nucleotide sequence ID" value="NZ_JBIAMX010000012.1"/>
</dbReference>
<dbReference type="PANTHER" id="PTHR21327:SF18">
    <property type="entry name" value="3,4-DIHYDROXY-2-BUTANONE 4-PHOSPHATE SYNTHASE"/>
    <property type="match status" value="1"/>
</dbReference>
<evidence type="ECO:0000256" key="10">
    <source>
        <dbReference type="ARBA" id="ARBA00049295"/>
    </source>
</evidence>
<keyword evidence="5" id="KW-0479">Metal-binding</keyword>
<keyword evidence="13" id="KW-1185">Reference proteome</keyword>
<proteinExistence type="predicted"/>
<comment type="caution">
    <text evidence="12">The sequence shown here is derived from an EMBL/GenBank/DDBJ whole genome shotgun (WGS) entry which is preliminary data.</text>
</comment>
<dbReference type="InterPro" id="IPR032677">
    <property type="entry name" value="GTP_cyclohydro_II"/>
</dbReference>
<keyword evidence="9" id="KW-0342">GTP-binding</keyword>
<evidence type="ECO:0000256" key="8">
    <source>
        <dbReference type="ARBA" id="ARBA00022833"/>
    </source>
</evidence>
<dbReference type="InterPro" id="IPR000926">
    <property type="entry name" value="RibA"/>
</dbReference>
<dbReference type="Proteomes" id="UP001601444">
    <property type="component" value="Unassembled WGS sequence"/>
</dbReference>
<evidence type="ECO:0000313" key="13">
    <source>
        <dbReference type="Proteomes" id="UP001601444"/>
    </source>
</evidence>
<protein>
    <recommendedName>
        <fullName evidence="3">GTP cyclohydrolase II</fullName>
        <ecNumber evidence="3">3.5.4.25</ecNumber>
    </recommendedName>
</protein>
<name>A0ABW6PSB0_9NOCA</name>
<evidence type="ECO:0000256" key="7">
    <source>
        <dbReference type="ARBA" id="ARBA00022801"/>
    </source>
</evidence>
<dbReference type="PANTHER" id="PTHR21327">
    <property type="entry name" value="GTP CYCLOHYDROLASE II-RELATED"/>
    <property type="match status" value="1"/>
</dbReference>
<dbReference type="Gene3D" id="3.40.50.10990">
    <property type="entry name" value="GTP cyclohydrolase II"/>
    <property type="match status" value="1"/>
</dbReference>